<reference evidence="13" key="1">
    <citation type="submission" date="2025-08" db="UniProtKB">
        <authorList>
            <consortium name="RefSeq"/>
        </authorList>
    </citation>
    <scope>IDENTIFICATION</scope>
    <source>
        <tissue evidence="13">Blood</tissue>
    </source>
</reference>
<dbReference type="OrthoDB" id="9448403at2759"/>
<comment type="similarity">
    <text evidence="9">Belongs to the G-protein coupled receptor 1 family.</text>
</comment>
<sequence length="311" mass="35183">MDEENCTAVTDFILLGFSDAPELRLFLFLLFLSIYGVTVWGNLGMIALIQVSSRLHTPMYFFLSHLSFVDFCYSMISTPKMIANILKEDKVISFLELTVQFYLFCTSVVTEVILLAVMAYDRFVAICDPLLYMVTMSRNLCMELVSCCYLNGTVCSVIHLCLDLQIPSYRSNVINHFFCDIPLLLSLACSDVTVNQLVLYTVATFSEIITSVIILISYLFFLITILRIHSAEERCKAFYTCASHLAAIAVLQGTILIIYCWPHSGNSMDIDRVATVFYTVVIPILNPLIYSLRNKDVKEALRKVVSSKIFS</sequence>
<dbReference type="AlphaFoldDB" id="A0A6P3GVJ7"/>
<evidence type="ECO:0000259" key="11">
    <source>
        <dbReference type="PROSITE" id="PS50262"/>
    </source>
</evidence>
<keyword evidence="3 9" id="KW-0812">Transmembrane</keyword>
<feature type="transmembrane region" description="Helical" evidence="10">
    <location>
        <begin position="238"/>
        <end position="261"/>
    </location>
</feature>
<evidence type="ECO:0000256" key="7">
    <source>
        <dbReference type="ARBA" id="ARBA00023170"/>
    </source>
</evidence>
<feature type="transmembrane region" description="Helical" evidence="10">
    <location>
        <begin position="99"/>
        <end position="120"/>
    </location>
</feature>
<evidence type="ECO:0000256" key="9">
    <source>
        <dbReference type="RuleBase" id="RU000688"/>
    </source>
</evidence>
<keyword evidence="8 9" id="KW-0807">Transducer</keyword>
<dbReference type="GeneID" id="104983160"/>
<evidence type="ECO:0000313" key="13">
    <source>
        <dbReference type="RefSeq" id="XP_010830929.1"/>
    </source>
</evidence>
<keyword evidence="5 9" id="KW-0297">G-protein coupled receptor</keyword>
<evidence type="ECO:0000256" key="4">
    <source>
        <dbReference type="ARBA" id="ARBA00022989"/>
    </source>
</evidence>
<evidence type="ECO:0000256" key="6">
    <source>
        <dbReference type="ARBA" id="ARBA00023136"/>
    </source>
</evidence>
<evidence type="ECO:0000256" key="10">
    <source>
        <dbReference type="RuleBase" id="RU363047"/>
    </source>
</evidence>
<dbReference type="KEGG" id="bbis:104983160"/>
<keyword evidence="10" id="KW-0552">Olfaction</keyword>
<protein>
    <recommendedName>
        <fullName evidence="10">Olfactory receptor</fullName>
    </recommendedName>
</protein>
<keyword evidence="10" id="KW-0716">Sensory transduction</keyword>
<dbReference type="InterPro" id="IPR000725">
    <property type="entry name" value="Olfact_rcpt"/>
</dbReference>
<feature type="transmembrane region" description="Helical" evidence="10">
    <location>
        <begin position="140"/>
        <end position="160"/>
    </location>
</feature>
<dbReference type="PANTHER" id="PTHR48018">
    <property type="entry name" value="OLFACTORY RECEPTOR"/>
    <property type="match status" value="1"/>
</dbReference>
<dbReference type="PROSITE" id="PS50262">
    <property type="entry name" value="G_PROTEIN_RECEP_F1_2"/>
    <property type="match status" value="1"/>
</dbReference>
<evidence type="ECO:0000256" key="5">
    <source>
        <dbReference type="ARBA" id="ARBA00023040"/>
    </source>
</evidence>
<dbReference type="GO" id="GO:0004930">
    <property type="term" value="F:G protein-coupled receptor activity"/>
    <property type="evidence" value="ECO:0007669"/>
    <property type="project" value="UniProtKB-KW"/>
</dbReference>
<keyword evidence="7 9" id="KW-0675">Receptor</keyword>
<feature type="transmembrane region" description="Helical" evidence="10">
    <location>
        <begin position="208"/>
        <end position="226"/>
    </location>
</feature>
<feature type="transmembrane region" description="Helical" evidence="10">
    <location>
        <begin position="25"/>
        <end position="48"/>
    </location>
</feature>
<dbReference type="GO" id="GO:0004984">
    <property type="term" value="F:olfactory receptor activity"/>
    <property type="evidence" value="ECO:0007669"/>
    <property type="project" value="InterPro"/>
</dbReference>
<dbReference type="FunFam" id="1.20.1070.10:FF:000003">
    <property type="entry name" value="Olfactory receptor"/>
    <property type="match status" value="1"/>
</dbReference>
<comment type="subcellular location">
    <subcellularLocation>
        <location evidence="10">Cell membrane</location>
        <topology evidence="10">Multi-pass membrane protein</topology>
    </subcellularLocation>
    <subcellularLocation>
        <location evidence="2">Membrane</location>
        <topology evidence="2">Multi-pass membrane protein</topology>
    </subcellularLocation>
</comment>
<dbReference type="PRINTS" id="PR00237">
    <property type="entry name" value="GPCRRHODOPSN"/>
</dbReference>
<dbReference type="PRINTS" id="PR00245">
    <property type="entry name" value="OLFACTORYR"/>
</dbReference>
<keyword evidence="4 10" id="KW-1133">Transmembrane helix</keyword>
<feature type="transmembrane region" description="Helical" evidence="10">
    <location>
        <begin position="273"/>
        <end position="292"/>
    </location>
</feature>
<gene>
    <name evidence="13" type="primary">LOC104983160</name>
</gene>
<feature type="transmembrane region" description="Helical" evidence="10">
    <location>
        <begin position="60"/>
        <end position="79"/>
    </location>
</feature>
<dbReference type="Proteomes" id="UP000515208">
    <property type="component" value="Unplaced"/>
</dbReference>
<dbReference type="RefSeq" id="XP_010830929.1">
    <property type="nucleotide sequence ID" value="XM_010832627.1"/>
</dbReference>
<evidence type="ECO:0000256" key="3">
    <source>
        <dbReference type="ARBA" id="ARBA00022692"/>
    </source>
</evidence>
<keyword evidence="12" id="KW-1185">Reference proteome</keyword>
<dbReference type="PROSITE" id="PS00237">
    <property type="entry name" value="G_PROTEIN_RECEP_F1_1"/>
    <property type="match status" value="1"/>
</dbReference>
<keyword evidence="10" id="KW-1003">Cell membrane</keyword>
<dbReference type="SUPFAM" id="SSF81321">
    <property type="entry name" value="Family A G protein-coupled receptor-like"/>
    <property type="match status" value="1"/>
</dbReference>
<accession>A0A6P3GVJ7</accession>
<dbReference type="InterPro" id="IPR000276">
    <property type="entry name" value="GPCR_Rhodpsn"/>
</dbReference>
<dbReference type="Pfam" id="PF13853">
    <property type="entry name" value="7tm_4"/>
    <property type="match status" value="1"/>
</dbReference>
<dbReference type="GO" id="GO:0005886">
    <property type="term" value="C:plasma membrane"/>
    <property type="evidence" value="ECO:0007669"/>
    <property type="project" value="UniProtKB-SubCell"/>
</dbReference>
<feature type="domain" description="G-protein coupled receptors family 1 profile" evidence="11">
    <location>
        <begin position="41"/>
        <end position="290"/>
    </location>
</feature>
<dbReference type="InterPro" id="IPR017452">
    <property type="entry name" value="GPCR_Rhodpsn_7TM"/>
</dbReference>
<evidence type="ECO:0000256" key="8">
    <source>
        <dbReference type="ARBA" id="ARBA00023224"/>
    </source>
</evidence>
<comment type="function">
    <text evidence="1">Putative odorant or sperm cell receptor.</text>
</comment>
<organism evidence="12 13">
    <name type="scientific">Bison bison bison</name>
    <name type="common">North American plains bison</name>
    <dbReference type="NCBI Taxonomy" id="43346"/>
    <lineage>
        <taxon>Eukaryota</taxon>
        <taxon>Metazoa</taxon>
        <taxon>Chordata</taxon>
        <taxon>Craniata</taxon>
        <taxon>Vertebrata</taxon>
        <taxon>Euteleostomi</taxon>
        <taxon>Mammalia</taxon>
        <taxon>Eutheria</taxon>
        <taxon>Laurasiatheria</taxon>
        <taxon>Artiodactyla</taxon>
        <taxon>Ruminantia</taxon>
        <taxon>Pecora</taxon>
        <taxon>Bovidae</taxon>
        <taxon>Bovinae</taxon>
        <taxon>Bison</taxon>
    </lineage>
</organism>
<dbReference type="Gene3D" id="1.20.1070.10">
    <property type="entry name" value="Rhodopsin 7-helix transmembrane proteins"/>
    <property type="match status" value="1"/>
</dbReference>
<evidence type="ECO:0000256" key="2">
    <source>
        <dbReference type="ARBA" id="ARBA00004141"/>
    </source>
</evidence>
<proteinExistence type="inferred from homology"/>
<name>A0A6P3GVJ7_BISBB</name>
<evidence type="ECO:0000313" key="12">
    <source>
        <dbReference type="Proteomes" id="UP000515208"/>
    </source>
</evidence>
<evidence type="ECO:0000256" key="1">
    <source>
        <dbReference type="ARBA" id="ARBA00003929"/>
    </source>
</evidence>
<keyword evidence="6 10" id="KW-0472">Membrane</keyword>